<dbReference type="GO" id="GO:0061015">
    <property type="term" value="P:snRNA import into nucleus"/>
    <property type="evidence" value="ECO:0007669"/>
    <property type="project" value="InterPro"/>
</dbReference>
<dbReference type="GO" id="GO:0003723">
    <property type="term" value="F:RNA binding"/>
    <property type="evidence" value="ECO:0007669"/>
    <property type="project" value="UniProtKB-KW"/>
</dbReference>
<keyword evidence="12" id="KW-1185">Reference proteome</keyword>
<keyword evidence="6" id="KW-0813">Transport</keyword>
<evidence type="ECO:0000259" key="10">
    <source>
        <dbReference type="Pfam" id="PF21974"/>
    </source>
</evidence>
<evidence type="ECO:0000256" key="3">
    <source>
        <dbReference type="ARBA" id="ARBA00004496"/>
    </source>
</evidence>
<dbReference type="Gene3D" id="3.30.470.30">
    <property type="entry name" value="DNA ligase/mRNA capping enzyme"/>
    <property type="match status" value="1"/>
</dbReference>
<dbReference type="PANTHER" id="PTHR13403">
    <property type="entry name" value="SNURPORTIN1 RNUT1 PROTEIN RNA, U TRANSPORTER 1"/>
    <property type="match status" value="1"/>
</dbReference>
<evidence type="ECO:0000313" key="12">
    <source>
        <dbReference type="Proteomes" id="UP001465755"/>
    </source>
</evidence>
<proteinExistence type="inferred from homology"/>
<evidence type="ECO:0000256" key="7">
    <source>
        <dbReference type="ARBA" id="ARBA00022490"/>
    </source>
</evidence>
<evidence type="ECO:0000256" key="4">
    <source>
        <dbReference type="ARBA" id="ARBA00007540"/>
    </source>
</evidence>
<comment type="subcellular location">
    <subcellularLocation>
        <location evidence="3">Cytoplasm</location>
    </subcellularLocation>
    <subcellularLocation>
        <location evidence="2">Nucleus</location>
    </subcellularLocation>
</comment>
<keyword evidence="9" id="KW-0539">Nucleus</keyword>
<comment type="function">
    <text evidence="1">Functions as an U snRNP-specific nuclear import adapter. Involved in the trimethylguanosine (m3G)-cap-dependent nuclear import of U snRNPs. Binds specifically to the terminal m3G-cap U snRNAs.</text>
</comment>
<feature type="domain" description="Snurportin-1 m3G cap-binding" evidence="10">
    <location>
        <begin position="58"/>
        <end position="228"/>
    </location>
</feature>
<evidence type="ECO:0000256" key="2">
    <source>
        <dbReference type="ARBA" id="ARBA00004123"/>
    </source>
</evidence>
<evidence type="ECO:0000256" key="5">
    <source>
        <dbReference type="ARBA" id="ARBA00016034"/>
    </source>
</evidence>
<dbReference type="GO" id="GO:0005737">
    <property type="term" value="C:cytoplasm"/>
    <property type="evidence" value="ECO:0007669"/>
    <property type="project" value="UniProtKB-SubCell"/>
</dbReference>
<sequence>MGLWLVSTAANSWVQRFARAVEAAEEEATQQSAEDIDVDRPAANSFKGLSPRRQHASQLMAHEWMTEVPHDLASNWYVACRPDGQRCLVVATGGKTTSRLRNGALLHTFPSALPSGSPTAQSTAQGPTVLDCIFQDATRTYWVLDAITWNGYVLADCNAECRLDFWVQAKLAEMQHLAGTMPFHAVPFTPCTKDGLQAAHSGAVPFERDGCLFLHRQGLYTIGSSPLALVWKDAQCSRYLLDTAADGLVPQQQQLTLKWQIDGTVATEDDPPVTLGRMPSSFGQSLGRKARPGLLLKFALGPGGIIFSDGIPTGADISFTGPANQRRGRADSFSKTLFQHLARTQPLLLNHLLAALEHQPAEEEGTHGCH</sequence>
<name>A0AAW1PV94_9CHLO</name>
<evidence type="ECO:0000256" key="9">
    <source>
        <dbReference type="ARBA" id="ARBA00023242"/>
    </source>
</evidence>
<accession>A0AAW1PV94</accession>
<dbReference type="AlphaFoldDB" id="A0AAW1PV94"/>
<comment type="caution">
    <text evidence="11">The sequence shown here is derived from an EMBL/GenBank/DDBJ whole genome shotgun (WGS) entry which is preliminary data.</text>
</comment>
<dbReference type="SUPFAM" id="SSF56091">
    <property type="entry name" value="DNA ligase/mRNA capping enzyme, catalytic domain"/>
    <property type="match status" value="1"/>
</dbReference>
<evidence type="ECO:0000256" key="8">
    <source>
        <dbReference type="ARBA" id="ARBA00022884"/>
    </source>
</evidence>
<evidence type="ECO:0000256" key="6">
    <source>
        <dbReference type="ARBA" id="ARBA00022448"/>
    </source>
</evidence>
<dbReference type="CDD" id="cd09232">
    <property type="entry name" value="Snurportin-1_C"/>
    <property type="match status" value="1"/>
</dbReference>
<dbReference type="Proteomes" id="UP001465755">
    <property type="component" value="Unassembled WGS sequence"/>
</dbReference>
<comment type="similarity">
    <text evidence="4">Belongs to the snurportin family.</text>
</comment>
<evidence type="ECO:0000313" key="11">
    <source>
        <dbReference type="EMBL" id="KAK9813873.1"/>
    </source>
</evidence>
<keyword evidence="8" id="KW-0694">RNA-binding</keyword>
<gene>
    <name evidence="11" type="ORF">WJX73_002845</name>
</gene>
<dbReference type="PANTHER" id="PTHR13403:SF6">
    <property type="entry name" value="SNURPORTIN-1"/>
    <property type="match status" value="1"/>
</dbReference>
<evidence type="ECO:0000256" key="1">
    <source>
        <dbReference type="ARBA" id="ARBA00003975"/>
    </source>
</evidence>
<reference evidence="11 12" key="1">
    <citation type="journal article" date="2024" name="Nat. Commun.">
        <title>Phylogenomics reveals the evolutionary origins of lichenization in chlorophyte algae.</title>
        <authorList>
            <person name="Puginier C."/>
            <person name="Libourel C."/>
            <person name="Otte J."/>
            <person name="Skaloud P."/>
            <person name="Haon M."/>
            <person name="Grisel S."/>
            <person name="Petersen M."/>
            <person name="Berrin J.G."/>
            <person name="Delaux P.M."/>
            <person name="Dal Grande F."/>
            <person name="Keller J."/>
        </authorList>
    </citation>
    <scope>NUCLEOTIDE SEQUENCE [LARGE SCALE GENOMIC DNA]</scope>
    <source>
        <strain evidence="11 12">SAG 2036</strain>
    </source>
</reference>
<dbReference type="InterPro" id="IPR047857">
    <property type="entry name" value="Snurportin1_C"/>
</dbReference>
<dbReference type="Pfam" id="PF21974">
    <property type="entry name" value="SPN1_m3Gcap_bd"/>
    <property type="match status" value="1"/>
</dbReference>
<organism evidence="11 12">
    <name type="scientific">Symbiochloris irregularis</name>
    <dbReference type="NCBI Taxonomy" id="706552"/>
    <lineage>
        <taxon>Eukaryota</taxon>
        <taxon>Viridiplantae</taxon>
        <taxon>Chlorophyta</taxon>
        <taxon>core chlorophytes</taxon>
        <taxon>Trebouxiophyceae</taxon>
        <taxon>Trebouxiales</taxon>
        <taxon>Trebouxiaceae</taxon>
        <taxon>Symbiochloris</taxon>
    </lineage>
</organism>
<protein>
    <recommendedName>
        <fullName evidence="5">Snurportin-1</fullName>
    </recommendedName>
</protein>
<keyword evidence="7" id="KW-0963">Cytoplasm</keyword>
<dbReference type="InterPro" id="IPR017336">
    <property type="entry name" value="Snurportin-1"/>
</dbReference>
<dbReference type="EMBL" id="JALJOQ010000002">
    <property type="protein sequence ID" value="KAK9813873.1"/>
    <property type="molecule type" value="Genomic_DNA"/>
</dbReference>
<dbReference type="GO" id="GO:0005634">
    <property type="term" value="C:nucleus"/>
    <property type="evidence" value="ECO:0007669"/>
    <property type="project" value="UniProtKB-SubCell"/>
</dbReference>